<evidence type="ECO:0000256" key="4">
    <source>
        <dbReference type="RuleBase" id="RU004335"/>
    </source>
</evidence>
<dbReference type="InterPro" id="IPR000490">
    <property type="entry name" value="Glyco_hydro_17"/>
</dbReference>
<dbReference type="FunFam" id="3.20.20.80:FF:000010">
    <property type="entry name" value="glucan endo-1,3-beta-glucosidase, basic"/>
    <property type="match status" value="1"/>
</dbReference>
<comment type="caution">
    <text evidence="7">The sequence shown here is derived from an EMBL/GenBank/DDBJ whole genome shotgun (WGS) entry which is preliminary data.</text>
</comment>
<dbReference type="GO" id="GO:0004553">
    <property type="term" value="F:hydrolase activity, hydrolyzing O-glycosyl compounds"/>
    <property type="evidence" value="ECO:0007669"/>
    <property type="project" value="InterPro"/>
</dbReference>
<reference evidence="7" key="1">
    <citation type="journal article" date="2023" name="Plant J.">
        <title>The genome of the king protea, Protea cynaroides.</title>
        <authorList>
            <person name="Chang J."/>
            <person name="Duong T.A."/>
            <person name="Schoeman C."/>
            <person name="Ma X."/>
            <person name="Roodt D."/>
            <person name="Barker N."/>
            <person name="Li Z."/>
            <person name="Van de Peer Y."/>
            <person name="Mizrachi E."/>
        </authorList>
    </citation>
    <scope>NUCLEOTIDE SEQUENCE</scope>
    <source>
        <tissue evidence="7">Young leaves</tissue>
    </source>
</reference>
<accession>A0A9Q0KKH5</accession>
<evidence type="ECO:0000256" key="3">
    <source>
        <dbReference type="ARBA" id="ARBA00023295"/>
    </source>
</evidence>
<evidence type="ECO:0000313" key="8">
    <source>
        <dbReference type="Proteomes" id="UP001141806"/>
    </source>
</evidence>
<dbReference type="InterPro" id="IPR044965">
    <property type="entry name" value="Glyco_hydro_17_plant"/>
</dbReference>
<evidence type="ECO:0000256" key="2">
    <source>
        <dbReference type="ARBA" id="ARBA00022801"/>
    </source>
</evidence>
<dbReference type="Gene3D" id="3.20.20.80">
    <property type="entry name" value="Glycosidases"/>
    <property type="match status" value="1"/>
</dbReference>
<dbReference type="EMBL" id="JAMYWD010000005">
    <property type="protein sequence ID" value="KAJ4971856.1"/>
    <property type="molecule type" value="Genomic_DNA"/>
</dbReference>
<organism evidence="7 8">
    <name type="scientific">Protea cynaroides</name>
    <dbReference type="NCBI Taxonomy" id="273540"/>
    <lineage>
        <taxon>Eukaryota</taxon>
        <taxon>Viridiplantae</taxon>
        <taxon>Streptophyta</taxon>
        <taxon>Embryophyta</taxon>
        <taxon>Tracheophyta</taxon>
        <taxon>Spermatophyta</taxon>
        <taxon>Magnoliopsida</taxon>
        <taxon>Proteales</taxon>
        <taxon>Proteaceae</taxon>
        <taxon>Protea</taxon>
    </lineage>
</organism>
<keyword evidence="8" id="KW-1185">Reference proteome</keyword>
<dbReference type="GO" id="GO:0005975">
    <property type="term" value="P:carbohydrate metabolic process"/>
    <property type="evidence" value="ECO:0007669"/>
    <property type="project" value="InterPro"/>
</dbReference>
<keyword evidence="2 5" id="KW-0378">Hydrolase</keyword>
<dbReference type="PROSITE" id="PS00587">
    <property type="entry name" value="GLYCOSYL_HYDROL_F17"/>
    <property type="match status" value="1"/>
</dbReference>
<dbReference type="Pfam" id="PF00332">
    <property type="entry name" value="Glyco_hydro_17"/>
    <property type="match status" value="1"/>
</dbReference>
<dbReference type="OrthoDB" id="941679at2759"/>
<keyword evidence="3 5" id="KW-0326">Glycosidase</keyword>
<comment type="similarity">
    <text evidence="1 4">Belongs to the glycosyl hydrolase 17 family.</text>
</comment>
<dbReference type="InterPro" id="IPR017853">
    <property type="entry name" value="GH"/>
</dbReference>
<evidence type="ECO:0000256" key="1">
    <source>
        <dbReference type="ARBA" id="ARBA00008773"/>
    </source>
</evidence>
<evidence type="ECO:0000256" key="6">
    <source>
        <dbReference type="SAM" id="SignalP"/>
    </source>
</evidence>
<dbReference type="AlphaFoldDB" id="A0A9Q0KKH5"/>
<protein>
    <submittedName>
        <fullName evidence="7">Uncharacterized protein</fullName>
    </submittedName>
</protein>
<evidence type="ECO:0000256" key="5">
    <source>
        <dbReference type="RuleBase" id="RU004336"/>
    </source>
</evidence>
<sequence length="349" mass="37361">MATYSATESNRPIVGATILLLFGLLMASLDITGAQIGVCYGMNGNNLPSRQDVVDLYKSQNIQRMRLYSPDQEALQALSGSDIGIILGVPNDALQGISSSTSTANNWVQNNVVAYSSVNFRYIAVGNEVSPVNGNSQYINYVLPALQNIHSAIASAGLQIPVTTAVETGLLGTSYPPSQGVFRDDVSSYIDPIISFLAQNGAPLLVNVYPYFSYKDNTGSIPLSYALFTSSSVVVQDQYSNLGYQNLFDALVDAVYSALENAGGSNVGIVVSESGWPTAGGTDTTVDNAKTYNNNLIQHVKSGTPKKSGSLETYVFAMFDENEKTGGGEEQHWGIFTPDKQAKYQISFS</sequence>
<gene>
    <name evidence="7" type="ORF">NE237_004955</name>
</gene>
<dbReference type="PANTHER" id="PTHR32227">
    <property type="entry name" value="GLUCAN ENDO-1,3-BETA-GLUCOSIDASE BG1-RELATED-RELATED"/>
    <property type="match status" value="1"/>
</dbReference>
<dbReference type="SUPFAM" id="SSF51445">
    <property type="entry name" value="(Trans)glycosidases"/>
    <property type="match status" value="1"/>
</dbReference>
<proteinExistence type="inferred from homology"/>
<name>A0A9Q0KKH5_9MAGN</name>
<evidence type="ECO:0000313" key="7">
    <source>
        <dbReference type="EMBL" id="KAJ4971856.1"/>
    </source>
</evidence>
<keyword evidence="6" id="KW-0732">Signal</keyword>
<feature type="chain" id="PRO_5040270194" evidence="6">
    <location>
        <begin position="35"/>
        <end position="349"/>
    </location>
</feature>
<feature type="signal peptide" evidence="6">
    <location>
        <begin position="1"/>
        <end position="34"/>
    </location>
</feature>
<dbReference type="Proteomes" id="UP001141806">
    <property type="component" value="Unassembled WGS sequence"/>
</dbReference>